<name>A0A1A9ZGX5_GLOPL</name>
<dbReference type="VEuPathDB" id="VectorBase:GPAI014268"/>
<keyword evidence="2" id="KW-1185">Reference proteome</keyword>
<reference evidence="1" key="2">
    <citation type="submission" date="2020-05" db="UniProtKB">
        <authorList>
            <consortium name="EnsemblMetazoa"/>
        </authorList>
    </citation>
    <scope>IDENTIFICATION</scope>
    <source>
        <strain evidence="1">IAEA</strain>
    </source>
</reference>
<proteinExistence type="predicted"/>
<reference evidence="2" key="1">
    <citation type="submission" date="2014-03" db="EMBL/GenBank/DDBJ databases">
        <authorList>
            <person name="Aksoy S."/>
            <person name="Warren W."/>
            <person name="Wilson R.K."/>
        </authorList>
    </citation>
    <scope>NUCLEOTIDE SEQUENCE [LARGE SCALE GENOMIC DNA]</scope>
    <source>
        <strain evidence="2">IAEA</strain>
    </source>
</reference>
<evidence type="ECO:0000313" key="1">
    <source>
        <dbReference type="EnsemblMetazoa" id="GPAI014268-PA"/>
    </source>
</evidence>
<dbReference type="EnsemblMetazoa" id="GPAI014268-RA">
    <property type="protein sequence ID" value="GPAI014268-PA"/>
    <property type="gene ID" value="GPAI014268"/>
</dbReference>
<organism evidence="1 2">
    <name type="scientific">Glossina pallidipes</name>
    <name type="common">Tsetse fly</name>
    <dbReference type="NCBI Taxonomy" id="7398"/>
    <lineage>
        <taxon>Eukaryota</taxon>
        <taxon>Metazoa</taxon>
        <taxon>Ecdysozoa</taxon>
        <taxon>Arthropoda</taxon>
        <taxon>Hexapoda</taxon>
        <taxon>Insecta</taxon>
        <taxon>Pterygota</taxon>
        <taxon>Neoptera</taxon>
        <taxon>Endopterygota</taxon>
        <taxon>Diptera</taxon>
        <taxon>Brachycera</taxon>
        <taxon>Muscomorpha</taxon>
        <taxon>Hippoboscoidea</taxon>
        <taxon>Glossinidae</taxon>
        <taxon>Glossina</taxon>
    </lineage>
</organism>
<evidence type="ECO:0000313" key="2">
    <source>
        <dbReference type="Proteomes" id="UP000092445"/>
    </source>
</evidence>
<protein>
    <submittedName>
        <fullName evidence="1">Uncharacterized protein</fullName>
    </submittedName>
</protein>
<accession>A0A1A9ZGX5</accession>
<dbReference type="Proteomes" id="UP000092445">
    <property type="component" value="Unassembled WGS sequence"/>
</dbReference>
<sequence>MTKPYKKAAMPHYKSGHFQSSSEYLLLLYMHCVIVQCEEVFVYSSLDECMYVLDVKLCVTTFLPAVDREWVRFMAADVRNSEFTAADKVYDFRPIDAIGFKGCIPQRTLVANGLISCR</sequence>
<dbReference type="AlphaFoldDB" id="A0A1A9ZGX5"/>